<proteinExistence type="inferred from homology"/>
<evidence type="ECO:0000256" key="1">
    <source>
        <dbReference type="ARBA" id="ARBA00010641"/>
    </source>
</evidence>
<feature type="region of interest" description="Disordered" evidence="5">
    <location>
        <begin position="117"/>
        <end position="156"/>
    </location>
</feature>
<evidence type="ECO:0000256" key="4">
    <source>
        <dbReference type="ARBA" id="ARBA00023163"/>
    </source>
</evidence>
<reference evidence="8 9" key="2">
    <citation type="submission" date="2023-10" db="EMBL/GenBank/DDBJ databases">
        <authorList>
            <person name="Han X.F."/>
        </authorList>
    </citation>
    <scope>NUCLEOTIDE SEQUENCE [LARGE SCALE GENOMIC DNA]</scope>
    <source>
        <strain evidence="8 9">KCTC 39840</strain>
    </source>
</reference>
<feature type="compositionally biased region" description="Low complexity" evidence="5">
    <location>
        <begin position="191"/>
        <end position="213"/>
    </location>
</feature>
<keyword evidence="6" id="KW-1133">Transmembrane helix</keyword>
<organism evidence="8 9">
    <name type="scientific">Conexibacter stalactiti</name>
    <dbReference type="NCBI Taxonomy" id="1940611"/>
    <lineage>
        <taxon>Bacteria</taxon>
        <taxon>Bacillati</taxon>
        <taxon>Actinomycetota</taxon>
        <taxon>Thermoleophilia</taxon>
        <taxon>Solirubrobacterales</taxon>
        <taxon>Conexibacteraceae</taxon>
        <taxon>Conexibacter</taxon>
    </lineage>
</organism>
<reference evidence="9" key="1">
    <citation type="submission" date="2023-07" db="EMBL/GenBank/DDBJ databases">
        <title>Conexibacter stalactiti sp. nov., isolated from stalactites in a lava cave and emended description of the genus Conexibacter.</title>
        <authorList>
            <person name="Lee S.D."/>
        </authorList>
    </citation>
    <scope>NUCLEOTIDE SEQUENCE [LARGE SCALE GENOMIC DNA]</scope>
    <source>
        <strain evidence="9">KCTC 39840</strain>
    </source>
</reference>
<dbReference type="InterPro" id="IPR013249">
    <property type="entry name" value="RNA_pol_sigma70_r4_t2"/>
</dbReference>
<evidence type="ECO:0000313" key="9">
    <source>
        <dbReference type="Proteomes" id="UP001284601"/>
    </source>
</evidence>
<evidence type="ECO:0000256" key="2">
    <source>
        <dbReference type="ARBA" id="ARBA00023015"/>
    </source>
</evidence>
<dbReference type="Proteomes" id="UP001284601">
    <property type="component" value="Unassembled WGS sequence"/>
</dbReference>
<dbReference type="InterPro" id="IPR036388">
    <property type="entry name" value="WH-like_DNA-bd_sf"/>
</dbReference>
<feature type="compositionally biased region" description="Pro residues" evidence="5">
    <location>
        <begin position="124"/>
        <end position="146"/>
    </location>
</feature>
<feature type="domain" description="RNA polymerase sigma factor 70 region 4 type 2" evidence="7">
    <location>
        <begin position="2"/>
        <end position="50"/>
    </location>
</feature>
<dbReference type="SUPFAM" id="SSF88659">
    <property type="entry name" value="Sigma3 and sigma4 domains of RNA polymerase sigma factors"/>
    <property type="match status" value="1"/>
</dbReference>
<dbReference type="InterPro" id="IPR013324">
    <property type="entry name" value="RNA_pol_sigma_r3/r4-like"/>
</dbReference>
<accession>A0ABU4HTN3</accession>
<gene>
    <name evidence="8" type="ORF">R7226_20150</name>
</gene>
<comment type="caution">
    <text evidence="8">The sequence shown here is derived from an EMBL/GenBank/DDBJ whole genome shotgun (WGS) entry which is preliminary data.</text>
</comment>
<keyword evidence="9" id="KW-1185">Reference proteome</keyword>
<dbReference type="RefSeq" id="WP_318599108.1">
    <property type="nucleotide sequence ID" value="NZ_JAWSTH010000062.1"/>
</dbReference>
<dbReference type="EMBL" id="JAWSTH010000062">
    <property type="protein sequence ID" value="MDW5596671.1"/>
    <property type="molecule type" value="Genomic_DNA"/>
</dbReference>
<keyword evidence="6" id="KW-0472">Membrane</keyword>
<evidence type="ECO:0000256" key="6">
    <source>
        <dbReference type="SAM" id="Phobius"/>
    </source>
</evidence>
<protein>
    <submittedName>
        <fullName evidence="8">Sigma-70 region 4 domain-containing protein</fullName>
    </submittedName>
</protein>
<dbReference type="Pfam" id="PF08281">
    <property type="entry name" value="Sigma70_r4_2"/>
    <property type="match status" value="1"/>
</dbReference>
<keyword evidence="4" id="KW-0804">Transcription</keyword>
<feature type="region of interest" description="Disordered" evidence="5">
    <location>
        <begin position="185"/>
        <end position="213"/>
    </location>
</feature>
<sequence length="339" mass="35503">MSAIETLPPDQRAVLQLILKQGRGYADLSGLLRIDEAAVRARAHAGLEALAPAGAGAALSDERRAQIGDWLLGQQDDDARAETLQHLSDSRAARRFARALHEQLAPFASGALPELPAAARNGAAPPPAEPKQDAPPPPPPPRPAPAPSRRAPEPRRSSKLGGALLIAGVAVLIVVVLVILINGGGDDDEPTTSTPTAAQTQATRTTAGRGAATDDTTILQQVNLRAPGGGETPIGIAFILLRDERPVVAVQVEGIPANGADDVYATWLRNADTGSARFLGYFPGQVGRDQRFTVSAPLPRDTAQFNQIVISQESIDAREAPARPASIVLQGTIRVNRTG</sequence>
<dbReference type="Gene3D" id="1.10.10.10">
    <property type="entry name" value="Winged helix-like DNA-binding domain superfamily/Winged helix DNA-binding domain"/>
    <property type="match status" value="1"/>
</dbReference>
<feature type="transmembrane region" description="Helical" evidence="6">
    <location>
        <begin position="160"/>
        <end position="181"/>
    </location>
</feature>
<evidence type="ECO:0000259" key="7">
    <source>
        <dbReference type="Pfam" id="PF08281"/>
    </source>
</evidence>
<name>A0ABU4HTN3_9ACTN</name>
<comment type="similarity">
    <text evidence="1">Belongs to the sigma-70 factor family. ECF subfamily.</text>
</comment>
<keyword evidence="3" id="KW-0731">Sigma factor</keyword>
<evidence type="ECO:0000313" key="8">
    <source>
        <dbReference type="EMBL" id="MDW5596671.1"/>
    </source>
</evidence>
<evidence type="ECO:0000256" key="5">
    <source>
        <dbReference type="SAM" id="MobiDB-lite"/>
    </source>
</evidence>
<keyword evidence="6" id="KW-0812">Transmembrane</keyword>
<keyword evidence="2" id="KW-0805">Transcription regulation</keyword>
<evidence type="ECO:0000256" key="3">
    <source>
        <dbReference type="ARBA" id="ARBA00023082"/>
    </source>
</evidence>